<evidence type="ECO:0000313" key="4">
    <source>
        <dbReference type="Proteomes" id="UP000188273"/>
    </source>
</evidence>
<keyword evidence="3" id="KW-0418">Kinase</keyword>
<proteinExistence type="inferred from homology"/>
<dbReference type="EC" id="2.7.1.59" evidence="3"/>
<evidence type="ECO:0000256" key="1">
    <source>
        <dbReference type="ARBA" id="ARBA00006479"/>
    </source>
</evidence>
<dbReference type="KEGG" id="pbu:L21SP3_02130"/>
<evidence type="ECO:0000313" key="2">
    <source>
        <dbReference type="EMBL" id="AQQ08865.1"/>
    </source>
</evidence>
<dbReference type="EMBL" id="CP019633">
    <property type="protein sequence ID" value="AQQ08865.1"/>
    <property type="molecule type" value="Genomic_DNA"/>
</dbReference>
<dbReference type="InterPro" id="IPR043129">
    <property type="entry name" value="ATPase_NBD"/>
</dbReference>
<dbReference type="OrthoDB" id="49666at2"/>
<sequence length="368" mass="39287">MNPANDNRIVLTLDAGGTNFVFSAMQDMKEIVEPVKLPAFADDLDKSLGSMVKGFSEVIEKLPQKPAAISFAFPGPADYPNGIIDNVGNLPAYAGGIPLGSYLEEKFQIPVYINNDGDLFVYGEAIAGFLPKVNSMLENAGSPTRFKNLFGITIGTGFGAGIVSNGELFIGDNSAAGEIWITRNSKYSECFAEEGVSIRAVKNKYAELAGISPQNAPEPKDIYEIANGNQEGSKQAALDSFAELGEIVGDSLANAITLIDGIIVVGGGLSAAYDMFIDSALRQMNGTISSYAGEPKPRIIQKTLDLESEEGRREFIEGKVKQLKVPGTDKEIPYDSMKRIGIGRAVLDTSRAIAIGAYAYALSELDKS</sequence>
<dbReference type="PANTHER" id="PTHR18964:SF149">
    <property type="entry name" value="BIFUNCTIONAL UDP-N-ACETYLGLUCOSAMINE 2-EPIMERASE_N-ACETYLMANNOSAMINE KINASE"/>
    <property type="match status" value="1"/>
</dbReference>
<dbReference type="PANTHER" id="PTHR18964">
    <property type="entry name" value="ROK (REPRESSOR, ORF, KINASE) FAMILY"/>
    <property type="match status" value="1"/>
</dbReference>
<comment type="similarity">
    <text evidence="1">Belongs to the ROK (NagC/XylR) family.</text>
</comment>
<keyword evidence="4" id="KW-1185">Reference proteome</keyword>
<dbReference type="Gene3D" id="3.30.420.40">
    <property type="match status" value="2"/>
</dbReference>
<dbReference type="STRING" id="1940790.L21SP3_00658"/>
<protein>
    <submittedName>
        <fullName evidence="3">N-acetyl-D-glucosamine kinase</fullName>
        <ecNumber evidence="3">2.7.1.59</ecNumber>
    </submittedName>
</protein>
<evidence type="ECO:0000313" key="3">
    <source>
        <dbReference type="EMBL" id="AQQ10301.1"/>
    </source>
</evidence>
<dbReference type="KEGG" id="pbu:L21SP3_00658"/>
<dbReference type="Pfam" id="PF00480">
    <property type="entry name" value="ROK"/>
    <property type="match status" value="1"/>
</dbReference>
<dbReference type="SUPFAM" id="SSF53067">
    <property type="entry name" value="Actin-like ATPase domain"/>
    <property type="match status" value="1"/>
</dbReference>
<accession>A0A1Q2HSJ3</accession>
<reference evidence="3" key="2">
    <citation type="journal article" date="2018" name="Environ. Microbiol.">
        <title>Genome biology of a novel lineage of planctomycetes widespread in anoxic aquatic environments.</title>
        <authorList>
            <person name="Spring S."/>
            <person name="Bunk B."/>
            <person name="Sproer C."/>
            <person name="Rohde M."/>
            <person name="Klenk H.P."/>
        </authorList>
    </citation>
    <scope>NUCLEOTIDE SEQUENCE</scope>
    <source>
        <strain evidence="3">L21-RPul-D3</strain>
    </source>
</reference>
<dbReference type="InterPro" id="IPR000600">
    <property type="entry name" value="ROK"/>
</dbReference>
<gene>
    <name evidence="3" type="primary">nagK_2</name>
    <name evidence="2" type="synonym">nagK_1</name>
    <name evidence="2" type="ORF">L21SP3_00658</name>
    <name evidence="3" type="ORF">L21SP3_02130</name>
</gene>
<dbReference type="EMBL" id="CP019633">
    <property type="protein sequence ID" value="AQQ10301.1"/>
    <property type="molecule type" value="Genomic_DNA"/>
</dbReference>
<dbReference type="CDD" id="cd23763">
    <property type="entry name" value="ASKHA_ATPase_ROK"/>
    <property type="match status" value="1"/>
</dbReference>
<organism evidence="3 4">
    <name type="scientific">Sedimentisphaera cyanobacteriorum</name>
    <dbReference type="NCBI Taxonomy" id="1940790"/>
    <lineage>
        <taxon>Bacteria</taxon>
        <taxon>Pseudomonadati</taxon>
        <taxon>Planctomycetota</taxon>
        <taxon>Phycisphaerae</taxon>
        <taxon>Sedimentisphaerales</taxon>
        <taxon>Sedimentisphaeraceae</taxon>
        <taxon>Sedimentisphaera</taxon>
    </lineage>
</organism>
<keyword evidence="3" id="KW-0808">Transferase</keyword>
<name>A0A1Q2HSJ3_9BACT</name>
<dbReference type="Proteomes" id="UP000188273">
    <property type="component" value="Chromosome"/>
</dbReference>
<dbReference type="AlphaFoldDB" id="A0A1Q2HSJ3"/>
<reference evidence="4" key="1">
    <citation type="submission" date="2017-02" db="EMBL/GenBank/DDBJ databases">
        <title>Comparative genomics and description of representatives of a novel lineage of planctomycetes thriving in anoxic sediments.</title>
        <authorList>
            <person name="Spring S."/>
            <person name="Bunk B."/>
            <person name="Sproer C."/>
            <person name="Klenk H.-P."/>
        </authorList>
    </citation>
    <scope>NUCLEOTIDE SEQUENCE [LARGE SCALE GENOMIC DNA]</scope>
    <source>
        <strain evidence="4">L21-RPul-D3</strain>
    </source>
</reference>
<dbReference type="RefSeq" id="WP_077539332.1">
    <property type="nucleotide sequence ID" value="NZ_CP019633.1"/>
</dbReference>
<dbReference type="GO" id="GO:0045127">
    <property type="term" value="F:N-acetylglucosamine kinase activity"/>
    <property type="evidence" value="ECO:0007669"/>
    <property type="project" value="UniProtKB-EC"/>
</dbReference>